<feature type="domain" description="EthD" evidence="1">
    <location>
        <begin position="11"/>
        <end position="110"/>
    </location>
</feature>
<dbReference type="InterPro" id="IPR011008">
    <property type="entry name" value="Dimeric_a/b-barrel"/>
</dbReference>
<sequence>MLKLICLVKRHPSLSQEAFEKHWKTNHAALIRKHAGLLGIRGYVQNTRLKHDQAQQQLETIRGLVSHEFDGCAELWWDDMQSHLDARKTPEGAKALQEIIEDEQRFIDPSQSCMWYCGEHTVLALTDSQ</sequence>
<dbReference type="Gene3D" id="3.30.70.100">
    <property type="match status" value="1"/>
</dbReference>
<dbReference type="InterPro" id="IPR009799">
    <property type="entry name" value="EthD_dom"/>
</dbReference>
<dbReference type="SUPFAM" id="SSF54909">
    <property type="entry name" value="Dimeric alpha+beta barrel"/>
    <property type="match status" value="1"/>
</dbReference>
<evidence type="ECO:0000313" key="3">
    <source>
        <dbReference type="Proteomes" id="UP000184600"/>
    </source>
</evidence>
<reference evidence="3" key="1">
    <citation type="submission" date="2016-12" db="EMBL/GenBank/DDBJ databases">
        <authorList>
            <person name="Rodrigo-Torres L."/>
            <person name="Arahal R.D."/>
            <person name="Lucena T."/>
        </authorList>
    </citation>
    <scope>NUCLEOTIDE SEQUENCE [LARGE SCALE GENOMIC DNA]</scope>
</reference>
<name>A0A1M7YTV4_9VIBR</name>
<protein>
    <submittedName>
        <fullName evidence="2">EthD protein</fullName>
    </submittedName>
</protein>
<evidence type="ECO:0000259" key="1">
    <source>
        <dbReference type="Pfam" id="PF07110"/>
    </source>
</evidence>
<dbReference type="EMBL" id="FRFG01000020">
    <property type="protein sequence ID" value="SHO56084.1"/>
    <property type="molecule type" value="Genomic_DNA"/>
</dbReference>
<keyword evidence="3" id="KW-1185">Reference proteome</keyword>
<gene>
    <name evidence="2" type="ORF">VQ7734_01847</name>
</gene>
<dbReference type="NCBIfam" id="TIGR02118">
    <property type="entry name" value="EthD family reductase"/>
    <property type="match status" value="1"/>
</dbReference>
<dbReference type="GO" id="GO:0016491">
    <property type="term" value="F:oxidoreductase activity"/>
    <property type="evidence" value="ECO:0007669"/>
    <property type="project" value="InterPro"/>
</dbReference>
<evidence type="ECO:0000313" key="2">
    <source>
        <dbReference type="EMBL" id="SHO56084.1"/>
    </source>
</evidence>
<organism evidence="2 3">
    <name type="scientific">Vibrio quintilis</name>
    <dbReference type="NCBI Taxonomy" id="1117707"/>
    <lineage>
        <taxon>Bacteria</taxon>
        <taxon>Pseudomonadati</taxon>
        <taxon>Pseudomonadota</taxon>
        <taxon>Gammaproteobacteria</taxon>
        <taxon>Vibrionales</taxon>
        <taxon>Vibrionaceae</taxon>
        <taxon>Vibrio</taxon>
    </lineage>
</organism>
<accession>A0A1M7YTV4</accession>
<dbReference type="Pfam" id="PF07110">
    <property type="entry name" value="EthD"/>
    <property type="match status" value="1"/>
</dbReference>
<proteinExistence type="predicted"/>
<dbReference type="Proteomes" id="UP000184600">
    <property type="component" value="Unassembled WGS sequence"/>
</dbReference>
<dbReference type="RefSeq" id="WP_073581711.1">
    <property type="nucleotide sequence ID" value="NZ_AP024897.1"/>
</dbReference>
<dbReference type="AlphaFoldDB" id="A0A1M7YTV4"/>
<dbReference type="STRING" id="1117707.VQ7734_01847"/>
<dbReference type="OrthoDB" id="6369070at2"/>